<keyword evidence="6" id="KW-1185">Reference proteome</keyword>
<evidence type="ECO:0000313" key="6">
    <source>
        <dbReference type="Proteomes" id="UP000694920"/>
    </source>
</evidence>
<evidence type="ECO:0000256" key="3">
    <source>
        <dbReference type="ARBA" id="ARBA00022737"/>
    </source>
</evidence>
<name>A0AAJ7RSI0_CEPCN</name>
<dbReference type="InterPro" id="IPR015943">
    <property type="entry name" value="WD40/YVTN_repeat-like_dom_sf"/>
</dbReference>
<sequence length="973" mass="111036">MTPRASLTFALYSDGIGQNTWSRLQTRFKNSKTPKDDHSSRKNLRFHESATRNTNICPFRLKWSFGLNSDPPLVNLTTENRTLIAYGSSHSAVLYDYTSRDMMFLQGHKNTVRTLSSSKNGKWLLTADFDEDCVVVVWDTEKRLPICTLFNPHGTDNLTAAKISPNAKYLVTVGNEICQKVKIWLWTYGRDTPDGVAELTDMSADRVKEITFSNDYSEQFILTMEQHVVFVLWENDKLEIHQPKLIGKIRRLGIFNDSSYTSRRTEAFTATSNGFVLVWNGIPVDCERDSSRQKMCYMKKHIKSIHLQNKNITQILDHKGTIVTGNSSGHIYFYDYQLKLLFWCRNLGLDSIRSISFDVSSKLQGPTVAISESTLTLSSSDEDEDGADGEEVVEDNKNEEYFVTGSVNGRLSLYNYSVHSLMVSRMTPPIPSFCTILDQEIENQNIVYVTCPQTHKSMTAVTSLKYTTKGDMLVCGMESGALWMLHPDTLDPLSEVPYKHSSSSILNIIFSKDSEFMAYTDNSLTVVVFKRNKHSNTPIWYFLGKSHSHYKPIKDIMFSPSAGEHVVPRLFSLGEDRELVEYDLEHSGPYPKPGLKILEVNAIEHTATPCCLTSYPHFGIETFLLVANSEYKYRLLNDMTKMIRRTILGPTFGTPIQKLQVLPTRNFHDQAYMVFATEKEIGIQLLPTDGNPFMNIGMIGHPKKIIHMSISHCNKFLFTLGANDRCVLMWKINLKSVDVMAKLGGKGLTPFYCLVEGGSKGWLMNEIQDLFYYAQILHQGENTTATRIVSDRVSTKQLPNLMRAIGFYPSNYELENMMSEIAYKNYAETGQQVEEITFKELVKLYVNHRPVRGISLRQFKEAFLVFADPKNNQNPTLTKQEFLQILFGKGKRRFLEKIQQDFSYGEPLSTQKAYEYLKLLIPHDEVEDHDTKSDLDEEFNFLPTDVSYKNFVTNIMGIELPLESRAMDNILGN</sequence>
<dbReference type="SUPFAM" id="SSF50998">
    <property type="entry name" value="Quinoprotein alcohol dehydrogenase-like"/>
    <property type="match status" value="1"/>
</dbReference>
<proteinExistence type="predicted"/>
<keyword evidence="7" id="KW-0282">Flagellum</keyword>
<organism evidence="6 7">
    <name type="scientific">Cephus cinctus</name>
    <name type="common">Wheat stem sawfly</name>
    <dbReference type="NCBI Taxonomy" id="211228"/>
    <lineage>
        <taxon>Eukaryota</taxon>
        <taxon>Metazoa</taxon>
        <taxon>Ecdysozoa</taxon>
        <taxon>Arthropoda</taxon>
        <taxon>Hexapoda</taxon>
        <taxon>Insecta</taxon>
        <taxon>Pterygota</taxon>
        <taxon>Neoptera</taxon>
        <taxon>Endopterygota</taxon>
        <taxon>Hymenoptera</taxon>
        <taxon>Cephoidea</taxon>
        <taxon>Cephidae</taxon>
        <taxon>Cephus</taxon>
    </lineage>
</organism>
<keyword evidence="2" id="KW-0853">WD repeat</keyword>
<keyword evidence="7" id="KW-0969">Cilium</keyword>
<dbReference type="Gene3D" id="2.130.10.10">
    <property type="entry name" value="YVTN repeat-like/Quinoprotein amine dehydrogenase"/>
    <property type="match status" value="2"/>
</dbReference>
<dbReference type="Proteomes" id="UP000694920">
    <property type="component" value="Unplaced"/>
</dbReference>
<evidence type="ECO:0000256" key="1">
    <source>
        <dbReference type="ARBA" id="ARBA00004138"/>
    </source>
</evidence>
<dbReference type="Pfam" id="PF00400">
    <property type="entry name" value="WD40"/>
    <property type="match status" value="1"/>
</dbReference>
<dbReference type="PANTHER" id="PTHR13720:SF13">
    <property type="entry name" value="CILIA- AND FLAGELLA-ASSOCIATED PROTEIN 251"/>
    <property type="match status" value="1"/>
</dbReference>
<evidence type="ECO:0000256" key="4">
    <source>
        <dbReference type="ARBA" id="ARBA00023273"/>
    </source>
</evidence>
<dbReference type="Gene3D" id="1.10.238.10">
    <property type="entry name" value="EF-hand"/>
    <property type="match status" value="1"/>
</dbReference>
<reference evidence="7" key="1">
    <citation type="submission" date="2025-08" db="UniProtKB">
        <authorList>
            <consortium name="RefSeq"/>
        </authorList>
    </citation>
    <scope>IDENTIFICATION</scope>
</reference>
<dbReference type="InterPro" id="IPR050630">
    <property type="entry name" value="WD_repeat_EMAP"/>
</dbReference>
<evidence type="ECO:0000256" key="2">
    <source>
        <dbReference type="ARBA" id="ARBA00022574"/>
    </source>
</evidence>
<dbReference type="PANTHER" id="PTHR13720">
    <property type="entry name" value="WD-40 REPEAT PROTEIN"/>
    <property type="match status" value="1"/>
</dbReference>
<dbReference type="GeneID" id="107273259"/>
<accession>A0AAJ7RSI0</accession>
<dbReference type="InterPro" id="IPR011047">
    <property type="entry name" value="Quinoprotein_ADH-like_sf"/>
</dbReference>
<keyword evidence="3" id="KW-0677">Repeat</keyword>
<dbReference type="RefSeq" id="XP_024946347.1">
    <property type="nucleotide sequence ID" value="XM_025090579.1"/>
</dbReference>
<gene>
    <name evidence="7" type="primary">LOC107273259</name>
</gene>
<dbReference type="SUPFAM" id="SSF47473">
    <property type="entry name" value="EF-hand"/>
    <property type="match status" value="1"/>
</dbReference>
<evidence type="ECO:0000256" key="5">
    <source>
        <dbReference type="ARBA" id="ARBA00040994"/>
    </source>
</evidence>
<dbReference type="InterPro" id="IPR011992">
    <property type="entry name" value="EF-hand-dom_pair"/>
</dbReference>
<dbReference type="SMART" id="SM00320">
    <property type="entry name" value="WD40"/>
    <property type="match status" value="8"/>
</dbReference>
<dbReference type="InterPro" id="IPR001680">
    <property type="entry name" value="WD40_rpt"/>
</dbReference>
<dbReference type="AlphaFoldDB" id="A0AAJ7RSI0"/>
<comment type="subcellular location">
    <subcellularLocation>
        <location evidence="1">Cell projection</location>
        <location evidence="1">Cilium</location>
    </subcellularLocation>
</comment>
<evidence type="ECO:0000313" key="7">
    <source>
        <dbReference type="RefSeq" id="XP_024946347.1"/>
    </source>
</evidence>
<keyword evidence="4" id="KW-0966">Cell projection</keyword>
<protein>
    <recommendedName>
        <fullName evidence="5">Cilia- and flagella-associated protein 251</fullName>
    </recommendedName>
</protein>
<dbReference type="GO" id="GO:0031514">
    <property type="term" value="C:motile cilium"/>
    <property type="evidence" value="ECO:0007669"/>
    <property type="project" value="TreeGrafter"/>
</dbReference>